<proteinExistence type="predicted"/>
<evidence type="ECO:0000313" key="3">
    <source>
        <dbReference type="Proteomes" id="UP000694701"/>
    </source>
</evidence>
<keyword evidence="1" id="KW-0732">Signal</keyword>
<name>A0A8C2PPT6_CYPCA</name>
<dbReference type="Proteomes" id="UP000694701">
    <property type="component" value="Unplaced"/>
</dbReference>
<evidence type="ECO:0000313" key="2">
    <source>
        <dbReference type="Ensembl" id="ENSCCRP00020074407.1"/>
    </source>
</evidence>
<reference evidence="2" key="1">
    <citation type="submission" date="2025-08" db="UniProtKB">
        <authorList>
            <consortium name="Ensembl"/>
        </authorList>
    </citation>
    <scope>IDENTIFICATION</scope>
</reference>
<accession>A0A8C2PPT6</accession>
<organism evidence="2 3">
    <name type="scientific">Cyprinus carpio</name>
    <name type="common">Common carp</name>
    <dbReference type="NCBI Taxonomy" id="7962"/>
    <lineage>
        <taxon>Eukaryota</taxon>
        <taxon>Metazoa</taxon>
        <taxon>Chordata</taxon>
        <taxon>Craniata</taxon>
        <taxon>Vertebrata</taxon>
        <taxon>Euteleostomi</taxon>
        <taxon>Actinopterygii</taxon>
        <taxon>Neopterygii</taxon>
        <taxon>Teleostei</taxon>
        <taxon>Ostariophysi</taxon>
        <taxon>Cypriniformes</taxon>
        <taxon>Cyprinidae</taxon>
        <taxon>Cyprininae</taxon>
        <taxon>Cyprinus</taxon>
    </lineage>
</organism>
<protein>
    <recommendedName>
        <fullName evidence="4">Secreted protein</fullName>
    </recommendedName>
</protein>
<evidence type="ECO:0000256" key="1">
    <source>
        <dbReference type="SAM" id="SignalP"/>
    </source>
</evidence>
<dbReference type="Ensembl" id="ENSCCRT00020081650.1">
    <property type="protein sequence ID" value="ENSCCRP00020074407.1"/>
    <property type="gene ID" value="ENSCCRG00020034720.1"/>
</dbReference>
<dbReference type="AlphaFoldDB" id="A0A8C2PPT6"/>
<evidence type="ECO:0008006" key="4">
    <source>
        <dbReference type="Google" id="ProtNLM"/>
    </source>
</evidence>
<feature type="signal peptide" evidence="1">
    <location>
        <begin position="1"/>
        <end position="22"/>
    </location>
</feature>
<sequence length="95" mass="10817">DSKVLFLSLLLAVVKFSPSFNAKKISFVDKCKCRADKGLVPQQGLLPLKVLDTFYCPEQVVSKSRNYQKVPINYGTAWMWSLKPSVPKIKKKKKK</sequence>
<feature type="chain" id="PRO_5034973216" description="Secreted protein" evidence="1">
    <location>
        <begin position="23"/>
        <end position="95"/>
    </location>
</feature>